<dbReference type="GO" id="GO:0016705">
    <property type="term" value="F:oxidoreductase activity, acting on paired donors, with incorporation or reduction of molecular oxygen"/>
    <property type="evidence" value="ECO:0007669"/>
    <property type="project" value="InterPro"/>
</dbReference>
<keyword evidence="4" id="KW-0732">Signal</keyword>
<keyword evidence="3" id="KW-0408">Iron</keyword>
<keyword evidence="6" id="KW-1185">Reference proteome</keyword>
<dbReference type="Proteomes" id="UP000006729">
    <property type="component" value="Chromosome 11"/>
</dbReference>
<evidence type="ECO:0000256" key="3">
    <source>
        <dbReference type="ARBA" id="ARBA00023004"/>
    </source>
</evidence>
<feature type="chain" id="PRO_5018096302" description="Cytochrome P450" evidence="4">
    <location>
        <begin position="27"/>
        <end position="178"/>
    </location>
</feature>
<dbReference type="InterPro" id="IPR036396">
    <property type="entry name" value="Cyt_P450_sf"/>
</dbReference>
<gene>
    <name evidence="5" type="ORF">POPTR_011G001401</name>
</gene>
<evidence type="ECO:0000256" key="4">
    <source>
        <dbReference type="SAM" id="SignalP"/>
    </source>
</evidence>
<evidence type="ECO:0000256" key="2">
    <source>
        <dbReference type="ARBA" id="ARBA00022723"/>
    </source>
</evidence>
<protein>
    <recommendedName>
        <fullName evidence="7">Cytochrome P450</fullName>
    </recommendedName>
</protein>
<dbReference type="OMA" id="NTDEEWL"/>
<dbReference type="GO" id="GO:0020037">
    <property type="term" value="F:heme binding"/>
    <property type="evidence" value="ECO:0007669"/>
    <property type="project" value="InterPro"/>
</dbReference>
<dbReference type="SUPFAM" id="SSF48264">
    <property type="entry name" value="Cytochrome P450"/>
    <property type="match status" value="1"/>
</dbReference>
<dbReference type="GO" id="GO:0004497">
    <property type="term" value="F:monooxygenase activity"/>
    <property type="evidence" value="ECO:0007669"/>
    <property type="project" value="InterPro"/>
</dbReference>
<reference evidence="5 6" key="1">
    <citation type="journal article" date="2006" name="Science">
        <title>The genome of black cottonwood, Populus trichocarpa (Torr. &amp; Gray).</title>
        <authorList>
            <person name="Tuskan G.A."/>
            <person name="Difazio S."/>
            <person name="Jansson S."/>
            <person name="Bohlmann J."/>
            <person name="Grigoriev I."/>
            <person name="Hellsten U."/>
            <person name="Putnam N."/>
            <person name="Ralph S."/>
            <person name="Rombauts S."/>
            <person name="Salamov A."/>
            <person name="Schein J."/>
            <person name="Sterck L."/>
            <person name="Aerts A."/>
            <person name="Bhalerao R.R."/>
            <person name="Bhalerao R.P."/>
            <person name="Blaudez D."/>
            <person name="Boerjan W."/>
            <person name="Brun A."/>
            <person name="Brunner A."/>
            <person name="Busov V."/>
            <person name="Campbell M."/>
            <person name="Carlson J."/>
            <person name="Chalot M."/>
            <person name="Chapman J."/>
            <person name="Chen G.L."/>
            <person name="Cooper D."/>
            <person name="Coutinho P.M."/>
            <person name="Couturier J."/>
            <person name="Covert S."/>
            <person name="Cronk Q."/>
            <person name="Cunningham R."/>
            <person name="Davis J."/>
            <person name="Degroeve S."/>
            <person name="Dejardin A."/>
            <person name="Depamphilis C."/>
            <person name="Detter J."/>
            <person name="Dirks B."/>
            <person name="Dubchak I."/>
            <person name="Duplessis S."/>
            <person name="Ehlting J."/>
            <person name="Ellis B."/>
            <person name="Gendler K."/>
            <person name="Goodstein D."/>
            <person name="Gribskov M."/>
            <person name="Grimwood J."/>
            <person name="Groover A."/>
            <person name="Gunter L."/>
            <person name="Hamberger B."/>
            <person name="Heinze B."/>
            <person name="Helariutta Y."/>
            <person name="Henrissat B."/>
            <person name="Holligan D."/>
            <person name="Holt R."/>
            <person name="Huang W."/>
            <person name="Islam-Faridi N."/>
            <person name="Jones S."/>
            <person name="Jones-Rhoades M."/>
            <person name="Jorgensen R."/>
            <person name="Joshi C."/>
            <person name="Kangasjarvi J."/>
            <person name="Karlsson J."/>
            <person name="Kelleher C."/>
            <person name="Kirkpatrick R."/>
            <person name="Kirst M."/>
            <person name="Kohler A."/>
            <person name="Kalluri U."/>
            <person name="Larimer F."/>
            <person name="Leebens-Mack J."/>
            <person name="Leple J.C."/>
            <person name="Locascio P."/>
            <person name="Lou Y."/>
            <person name="Lucas S."/>
            <person name="Martin F."/>
            <person name="Montanini B."/>
            <person name="Napoli C."/>
            <person name="Nelson D.R."/>
            <person name="Nelson C."/>
            <person name="Nieminen K."/>
            <person name="Nilsson O."/>
            <person name="Pereda V."/>
            <person name="Peter G."/>
            <person name="Philippe R."/>
            <person name="Pilate G."/>
            <person name="Poliakov A."/>
            <person name="Razumovskaya J."/>
            <person name="Richardson P."/>
            <person name="Rinaldi C."/>
            <person name="Ritland K."/>
            <person name="Rouze P."/>
            <person name="Ryaboy D."/>
            <person name="Schmutz J."/>
            <person name="Schrader J."/>
            <person name="Segerman B."/>
            <person name="Shin H."/>
            <person name="Siddiqui A."/>
            <person name="Sterky F."/>
            <person name="Terry A."/>
            <person name="Tsai C.J."/>
            <person name="Uberbacher E."/>
            <person name="Unneberg P."/>
            <person name="Vahala J."/>
            <person name="Wall K."/>
            <person name="Wessler S."/>
            <person name="Yang G."/>
            <person name="Yin T."/>
            <person name="Douglas C."/>
            <person name="Marra M."/>
            <person name="Sandberg G."/>
            <person name="Van de Peer Y."/>
            <person name="Rokhsar D."/>
        </authorList>
    </citation>
    <scope>NUCLEOTIDE SEQUENCE [LARGE SCALE GENOMIC DNA]</scope>
    <source>
        <strain evidence="6">cv. Nisqually</strain>
    </source>
</reference>
<dbReference type="AlphaFoldDB" id="A0A3N7FPT6"/>
<organism evidence="5 6">
    <name type="scientific">Populus trichocarpa</name>
    <name type="common">Western balsam poplar</name>
    <name type="synonym">Populus balsamifera subsp. trichocarpa</name>
    <dbReference type="NCBI Taxonomy" id="3694"/>
    <lineage>
        <taxon>Eukaryota</taxon>
        <taxon>Viridiplantae</taxon>
        <taxon>Streptophyta</taxon>
        <taxon>Embryophyta</taxon>
        <taxon>Tracheophyta</taxon>
        <taxon>Spermatophyta</taxon>
        <taxon>Magnoliopsida</taxon>
        <taxon>eudicotyledons</taxon>
        <taxon>Gunneridae</taxon>
        <taxon>Pentapetalae</taxon>
        <taxon>rosids</taxon>
        <taxon>fabids</taxon>
        <taxon>Malpighiales</taxon>
        <taxon>Salicaceae</taxon>
        <taxon>Saliceae</taxon>
        <taxon>Populus</taxon>
    </lineage>
</organism>
<proteinExistence type="inferred from homology"/>
<dbReference type="PANTHER" id="PTHR24286:SF217">
    <property type="entry name" value="OS07G0520300 PROTEIN"/>
    <property type="match status" value="1"/>
</dbReference>
<dbReference type="SMR" id="A0A3N7FPT6"/>
<comment type="similarity">
    <text evidence="1">Belongs to the cytochrome P450 family.</text>
</comment>
<dbReference type="Gene3D" id="1.10.630.10">
    <property type="entry name" value="Cytochrome P450"/>
    <property type="match status" value="1"/>
</dbReference>
<dbReference type="Gramene" id="Potri.011G001401.1.v4.1">
    <property type="protein sequence ID" value="Potri.011G001401.1.v4.1"/>
    <property type="gene ID" value="Potri.011G001401.v4.1"/>
</dbReference>
<accession>A0A3N7FPT6</accession>
<dbReference type="GO" id="GO:0005506">
    <property type="term" value="F:iron ion binding"/>
    <property type="evidence" value="ECO:0007669"/>
    <property type="project" value="InterPro"/>
</dbReference>
<feature type="signal peptide" evidence="4">
    <location>
        <begin position="1"/>
        <end position="26"/>
    </location>
</feature>
<name>A0A3N7FPT6_POPTR</name>
<sequence length="178" mass="20764">MNLEMFFVLLFLLLPLYLLLRQRISGRFPPGSLGLPIIGQSITFRPHAMRKNTDEEWLRIRIRKYVPVWKTSLLGKPTVFLSGAANKFIYNCDGSILAGQKPLSVRRICGQRNIFELSGHEHKRVRGVLVSLLKPEVLRQHVGEMDERIRKHFEMHWHGKQKVSVCPFYLTTKYQHIS</sequence>
<dbReference type="InParanoid" id="A0A3N7FPT6"/>
<dbReference type="PANTHER" id="PTHR24286">
    <property type="entry name" value="CYTOCHROME P450 26"/>
    <property type="match status" value="1"/>
</dbReference>
<evidence type="ECO:0008006" key="7">
    <source>
        <dbReference type="Google" id="ProtNLM"/>
    </source>
</evidence>
<evidence type="ECO:0000313" key="5">
    <source>
        <dbReference type="EMBL" id="RQO97259.1"/>
    </source>
</evidence>
<evidence type="ECO:0000313" key="6">
    <source>
        <dbReference type="Proteomes" id="UP000006729"/>
    </source>
</evidence>
<dbReference type="EMBL" id="CM009300">
    <property type="protein sequence ID" value="RQO97259.1"/>
    <property type="molecule type" value="Genomic_DNA"/>
</dbReference>
<keyword evidence="2" id="KW-0479">Metal-binding</keyword>
<evidence type="ECO:0000256" key="1">
    <source>
        <dbReference type="ARBA" id="ARBA00010617"/>
    </source>
</evidence>